<sequence length="127" mass="14587">MPRTRASSEDPHSKQPAKRQKRSAEAEAVQREDSIFSARTEISEDTKATNIENAYAIIENYNLTSTRQHDDLVQPTLRAFLEFLPEDGKHSLLKDINSAMDDDQKLYQIFHNLYTSLRTPSKFDSLT</sequence>
<accession>A0A9W9R156</accession>
<reference evidence="2" key="2">
    <citation type="journal article" date="2023" name="IMA Fungus">
        <title>Comparative genomic study of the Penicillium genus elucidates a diverse pangenome and 15 lateral gene transfer events.</title>
        <authorList>
            <person name="Petersen C."/>
            <person name="Sorensen T."/>
            <person name="Nielsen M.R."/>
            <person name="Sondergaard T.E."/>
            <person name="Sorensen J.L."/>
            <person name="Fitzpatrick D.A."/>
            <person name="Frisvad J.C."/>
            <person name="Nielsen K.L."/>
        </authorList>
    </citation>
    <scope>NUCLEOTIDE SEQUENCE</scope>
    <source>
        <strain evidence="2">IBT 35675</strain>
    </source>
</reference>
<reference evidence="2" key="1">
    <citation type="submission" date="2022-12" db="EMBL/GenBank/DDBJ databases">
        <authorList>
            <person name="Petersen C."/>
        </authorList>
    </citation>
    <scope>NUCLEOTIDE SEQUENCE</scope>
    <source>
        <strain evidence="2">IBT 35675</strain>
    </source>
</reference>
<evidence type="ECO:0000313" key="2">
    <source>
        <dbReference type="EMBL" id="KAJ5346347.1"/>
    </source>
</evidence>
<organism evidence="2 3">
    <name type="scientific">Penicillium brevicompactum</name>
    <dbReference type="NCBI Taxonomy" id="5074"/>
    <lineage>
        <taxon>Eukaryota</taxon>
        <taxon>Fungi</taxon>
        <taxon>Dikarya</taxon>
        <taxon>Ascomycota</taxon>
        <taxon>Pezizomycotina</taxon>
        <taxon>Eurotiomycetes</taxon>
        <taxon>Eurotiomycetidae</taxon>
        <taxon>Eurotiales</taxon>
        <taxon>Aspergillaceae</taxon>
        <taxon>Penicillium</taxon>
    </lineage>
</organism>
<feature type="region of interest" description="Disordered" evidence="1">
    <location>
        <begin position="1"/>
        <end position="40"/>
    </location>
</feature>
<dbReference type="AlphaFoldDB" id="A0A9W9R156"/>
<name>A0A9W9R156_PENBR</name>
<keyword evidence="3" id="KW-1185">Reference proteome</keyword>
<feature type="compositionally biased region" description="Basic and acidic residues" evidence="1">
    <location>
        <begin position="22"/>
        <end position="34"/>
    </location>
</feature>
<gene>
    <name evidence="2" type="ORF">N7541_008829</name>
</gene>
<comment type="caution">
    <text evidence="2">The sequence shown here is derived from an EMBL/GenBank/DDBJ whole genome shotgun (WGS) entry which is preliminary data.</text>
</comment>
<evidence type="ECO:0000313" key="3">
    <source>
        <dbReference type="Proteomes" id="UP001148299"/>
    </source>
</evidence>
<protein>
    <submittedName>
        <fullName evidence="2">Uncharacterized protein</fullName>
    </submittedName>
</protein>
<dbReference type="Proteomes" id="UP001148299">
    <property type="component" value="Unassembled WGS sequence"/>
</dbReference>
<feature type="compositionally biased region" description="Basic and acidic residues" evidence="1">
    <location>
        <begin position="1"/>
        <end position="13"/>
    </location>
</feature>
<evidence type="ECO:0000256" key="1">
    <source>
        <dbReference type="SAM" id="MobiDB-lite"/>
    </source>
</evidence>
<proteinExistence type="predicted"/>
<dbReference type="EMBL" id="JAPZBR010000007">
    <property type="protein sequence ID" value="KAJ5346347.1"/>
    <property type="molecule type" value="Genomic_DNA"/>
</dbReference>